<name>A0ABV0Y9H4_9TELE</name>
<evidence type="ECO:0000313" key="3">
    <source>
        <dbReference type="Proteomes" id="UP001469553"/>
    </source>
</evidence>
<sequence>MVLDKSTSCRNSLNAKQKLEDFKCKRFKDNLKMFFKSLCTFISRPEQKKVLSAIIIKNSTFNILHQIQDKMCVHAGVQSSYVCTVVNSFLPALCLQKTTVHHFQSARILKIPSPPQNNNKKPAHQRRSMVASVCV</sequence>
<accession>A0ABV0Y9H4</accession>
<feature type="region of interest" description="Disordered" evidence="1">
    <location>
        <begin position="112"/>
        <end position="135"/>
    </location>
</feature>
<evidence type="ECO:0000256" key="1">
    <source>
        <dbReference type="SAM" id="MobiDB-lite"/>
    </source>
</evidence>
<dbReference type="Proteomes" id="UP001469553">
    <property type="component" value="Unassembled WGS sequence"/>
</dbReference>
<protein>
    <submittedName>
        <fullName evidence="2">Uncharacterized protein</fullName>
    </submittedName>
</protein>
<evidence type="ECO:0000313" key="2">
    <source>
        <dbReference type="EMBL" id="MEQ2290442.1"/>
    </source>
</evidence>
<reference evidence="2 3" key="1">
    <citation type="submission" date="2021-06" db="EMBL/GenBank/DDBJ databases">
        <authorList>
            <person name="Palmer J.M."/>
        </authorList>
    </citation>
    <scope>NUCLEOTIDE SEQUENCE [LARGE SCALE GENOMIC DNA]</scope>
    <source>
        <strain evidence="2 3">AS_MEX2019</strain>
        <tissue evidence="2">Muscle</tissue>
    </source>
</reference>
<organism evidence="2 3">
    <name type="scientific">Ameca splendens</name>
    <dbReference type="NCBI Taxonomy" id="208324"/>
    <lineage>
        <taxon>Eukaryota</taxon>
        <taxon>Metazoa</taxon>
        <taxon>Chordata</taxon>
        <taxon>Craniata</taxon>
        <taxon>Vertebrata</taxon>
        <taxon>Euteleostomi</taxon>
        <taxon>Actinopterygii</taxon>
        <taxon>Neopterygii</taxon>
        <taxon>Teleostei</taxon>
        <taxon>Neoteleostei</taxon>
        <taxon>Acanthomorphata</taxon>
        <taxon>Ovalentaria</taxon>
        <taxon>Atherinomorphae</taxon>
        <taxon>Cyprinodontiformes</taxon>
        <taxon>Goodeidae</taxon>
        <taxon>Ameca</taxon>
    </lineage>
</organism>
<dbReference type="EMBL" id="JAHRIP010028347">
    <property type="protein sequence ID" value="MEQ2290442.1"/>
    <property type="molecule type" value="Genomic_DNA"/>
</dbReference>
<proteinExistence type="predicted"/>
<gene>
    <name evidence="2" type="ORF">AMECASPLE_003375</name>
</gene>
<keyword evidence="3" id="KW-1185">Reference proteome</keyword>
<comment type="caution">
    <text evidence="2">The sequence shown here is derived from an EMBL/GenBank/DDBJ whole genome shotgun (WGS) entry which is preliminary data.</text>
</comment>